<dbReference type="AlphaFoldDB" id="A0AAD9SVX7"/>
<evidence type="ECO:0000313" key="2">
    <source>
        <dbReference type="Proteomes" id="UP001285354"/>
    </source>
</evidence>
<proteinExistence type="predicted"/>
<gene>
    <name evidence="1" type="ORF">QTJ16_006568</name>
</gene>
<sequence length="306" mass="34109">MRAWPKVWKGHVGHPSSNPVIRRSGCIRLASSQSMATIRSRQGIFDDAEVSRAIYQQRGTFNIGLLLGAQSSRRAHQMRAKLIDGYKSDVSLPIRIPILRPLPAAQICLGLPPTMEALCAGKEKIFQLHPRTPCLSGSAVLLEFIPNNQLRRLQNKLLAAFGTIDDMGDPTAYLLAPAFGLVNFGLKKSALIGCLDLATREFETGIQPFTAIGLCFRYSPAIRGTSKWDPYNISRSWVDYHFGRSSTVRSHNAAERASFSDSALGFRRLRLDQEQSESSEQARAQVEPMITKQMASRRWVFNGDLY</sequence>
<dbReference type="EMBL" id="JAUBYV010000011">
    <property type="protein sequence ID" value="KAK2623934.1"/>
    <property type="molecule type" value="Genomic_DNA"/>
</dbReference>
<dbReference type="Proteomes" id="UP001285354">
    <property type="component" value="Unassembled WGS sequence"/>
</dbReference>
<organism evidence="1 2">
    <name type="scientific">Diplocarpon rosae</name>
    <dbReference type="NCBI Taxonomy" id="946125"/>
    <lineage>
        <taxon>Eukaryota</taxon>
        <taxon>Fungi</taxon>
        <taxon>Dikarya</taxon>
        <taxon>Ascomycota</taxon>
        <taxon>Pezizomycotina</taxon>
        <taxon>Leotiomycetes</taxon>
        <taxon>Helotiales</taxon>
        <taxon>Drepanopezizaceae</taxon>
        <taxon>Diplocarpon</taxon>
    </lineage>
</organism>
<accession>A0AAD9SVX7</accession>
<evidence type="ECO:0000313" key="1">
    <source>
        <dbReference type="EMBL" id="KAK2623934.1"/>
    </source>
</evidence>
<keyword evidence="2" id="KW-1185">Reference proteome</keyword>
<reference evidence="1" key="1">
    <citation type="submission" date="2023-06" db="EMBL/GenBank/DDBJ databases">
        <title>Draft genome of Marssonina rosae.</title>
        <authorList>
            <person name="Cheng Q."/>
        </authorList>
    </citation>
    <scope>NUCLEOTIDE SEQUENCE</scope>
    <source>
        <strain evidence="1">R4</strain>
    </source>
</reference>
<protein>
    <submittedName>
        <fullName evidence="1">Uncharacterized protein</fullName>
    </submittedName>
</protein>
<comment type="caution">
    <text evidence="1">The sequence shown here is derived from an EMBL/GenBank/DDBJ whole genome shotgun (WGS) entry which is preliminary data.</text>
</comment>
<name>A0AAD9SVX7_9HELO</name>